<dbReference type="EMBL" id="JBHUER010000014">
    <property type="protein sequence ID" value="MFD1705050.1"/>
    <property type="molecule type" value="Genomic_DNA"/>
</dbReference>
<dbReference type="Gene3D" id="3.30.450.40">
    <property type="match status" value="1"/>
</dbReference>
<organism evidence="2 3">
    <name type="scientific">Methylopila henanensis</name>
    <dbReference type="NCBI Taxonomy" id="873516"/>
    <lineage>
        <taxon>Bacteria</taxon>
        <taxon>Pseudomonadati</taxon>
        <taxon>Pseudomonadota</taxon>
        <taxon>Alphaproteobacteria</taxon>
        <taxon>Hyphomicrobiales</taxon>
        <taxon>Methylopilaceae</taxon>
        <taxon>Methylopila</taxon>
    </lineage>
</organism>
<dbReference type="SMART" id="SM00065">
    <property type="entry name" value="GAF"/>
    <property type="match status" value="1"/>
</dbReference>
<name>A0ABW4KA32_9HYPH</name>
<protein>
    <submittedName>
        <fullName evidence="2">GAF domain-containing protein</fullName>
    </submittedName>
</protein>
<dbReference type="PANTHER" id="PTHR43102">
    <property type="entry name" value="SLR1143 PROTEIN"/>
    <property type="match status" value="1"/>
</dbReference>
<comment type="caution">
    <text evidence="2">The sequence shown here is derived from an EMBL/GenBank/DDBJ whole genome shotgun (WGS) entry which is preliminary data.</text>
</comment>
<dbReference type="InterPro" id="IPR003018">
    <property type="entry name" value="GAF"/>
</dbReference>
<accession>A0ABW4KA32</accession>
<evidence type="ECO:0000313" key="3">
    <source>
        <dbReference type="Proteomes" id="UP001597308"/>
    </source>
</evidence>
<gene>
    <name evidence="2" type="ORF">ACFSCV_18750</name>
</gene>
<evidence type="ECO:0000259" key="1">
    <source>
        <dbReference type="SMART" id="SM00065"/>
    </source>
</evidence>
<dbReference type="SUPFAM" id="SSF55781">
    <property type="entry name" value="GAF domain-like"/>
    <property type="match status" value="1"/>
</dbReference>
<dbReference type="Pfam" id="PF01590">
    <property type="entry name" value="GAF"/>
    <property type="match status" value="1"/>
</dbReference>
<evidence type="ECO:0000313" key="2">
    <source>
        <dbReference type="EMBL" id="MFD1705050.1"/>
    </source>
</evidence>
<feature type="domain" description="GAF" evidence="1">
    <location>
        <begin position="20"/>
        <end position="164"/>
    </location>
</feature>
<dbReference type="InterPro" id="IPR029016">
    <property type="entry name" value="GAF-like_dom_sf"/>
</dbReference>
<reference evidence="3" key="1">
    <citation type="journal article" date="2019" name="Int. J. Syst. Evol. Microbiol.">
        <title>The Global Catalogue of Microorganisms (GCM) 10K type strain sequencing project: providing services to taxonomists for standard genome sequencing and annotation.</title>
        <authorList>
            <consortium name="The Broad Institute Genomics Platform"/>
            <consortium name="The Broad Institute Genome Sequencing Center for Infectious Disease"/>
            <person name="Wu L."/>
            <person name="Ma J."/>
        </authorList>
    </citation>
    <scope>NUCLEOTIDE SEQUENCE [LARGE SCALE GENOMIC DNA]</scope>
    <source>
        <strain evidence="3">KCTC 23707</strain>
    </source>
</reference>
<dbReference type="RefSeq" id="WP_378801103.1">
    <property type="nucleotide sequence ID" value="NZ_JBHUER010000014.1"/>
</dbReference>
<sequence>MLDEARRLRSLRSYGILGTPRESEFDEIAKLLGELCGATYAAISFFGSDRIWVKAIVGLSLESVPIAGSICRHSLASGEMLVIDDLAEDDRTRDCAFVNEPPYLRFYANALLRSPDGLILGLLCVASSEPRPGGLTGRQRAAMNALARRVEALLWLRRAMAREKGDAASSGRSRCEVS</sequence>
<dbReference type="PANTHER" id="PTHR43102:SF2">
    <property type="entry name" value="GAF DOMAIN-CONTAINING PROTEIN"/>
    <property type="match status" value="1"/>
</dbReference>
<proteinExistence type="predicted"/>
<dbReference type="Proteomes" id="UP001597308">
    <property type="component" value="Unassembled WGS sequence"/>
</dbReference>
<keyword evidence="3" id="KW-1185">Reference proteome</keyword>